<protein>
    <submittedName>
        <fullName evidence="5">AraC family transcriptional regulator ligand-binding domain-containing protein</fullName>
    </submittedName>
</protein>
<proteinExistence type="predicted"/>
<dbReference type="EMBL" id="JAOZYC010000093">
    <property type="protein sequence ID" value="MEB8338342.1"/>
    <property type="molecule type" value="Genomic_DNA"/>
</dbReference>
<keyword evidence="2" id="KW-0238">DNA-binding</keyword>
<dbReference type="InterPro" id="IPR018060">
    <property type="entry name" value="HTH_AraC"/>
</dbReference>
<dbReference type="PANTHER" id="PTHR47894">
    <property type="entry name" value="HTH-TYPE TRANSCRIPTIONAL REGULATOR GADX"/>
    <property type="match status" value="1"/>
</dbReference>
<keyword evidence="3" id="KW-0804">Transcription</keyword>
<feature type="domain" description="HTH araC/xylS-type" evidence="4">
    <location>
        <begin position="254"/>
        <end position="343"/>
    </location>
</feature>
<gene>
    <name evidence="5" type="ORF">OKJ99_12630</name>
</gene>
<dbReference type="Pfam" id="PF12625">
    <property type="entry name" value="Arabinose_bd"/>
    <property type="match status" value="1"/>
</dbReference>
<evidence type="ECO:0000313" key="6">
    <source>
        <dbReference type="Proteomes" id="UP001354931"/>
    </source>
</evidence>
<dbReference type="PROSITE" id="PS01124">
    <property type="entry name" value="HTH_ARAC_FAMILY_2"/>
    <property type="match status" value="1"/>
</dbReference>
<dbReference type="RefSeq" id="WP_326016131.1">
    <property type="nucleotide sequence ID" value="NZ_JAOZYC010000093.1"/>
</dbReference>
<evidence type="ECO:0000256" key="3">
    <source>
        <dbReference type="ARBA" id="ARBA00023163"/>
    </source>
</evidence>
<dbReference type="SMART" id="SM00342">
    <property type="entry name" value="HTH_ARAC"/>
    <property type="match status" value="1"/>
</dbReference>
<dbReference type="Proteomes" id="UP001354931">
    <property type="component" value="Unassembled WGS sequence"/>
</dbReference>
<comment type="caution">
    <text evidence="5">The sequence shown here is derived from an EMBL/GenBank/DDBJ whole genome shotgun (WGS) entry which is preliminary data.</text>
</comment>
<sequence>MTVSVDTAAAQPQVIAEGFTDWDFPRAASGVVLLLDFAAERGLGAADCLAGSGIDAGALGDPHHLVEASQEIAVVRNLLHGLGNRPGLGIEVGARYHVTTFGLFGYALLSAPTMREVFRCGLRYSALTFGFARHSAVVDAAGDVLHRMDGGRIPADVRRFLVERDCAANIVLGRQVFAGGPPVPLRRVDLAFPAPPGAAPTTVLDAPVRYGAGTTALVYDPDFLDSPLPHGNPHTAQICQELCERLVAQRASGSGAARTVRRNLLAGGGPDPGIEHIARRMNITSRTLRRKLAAEGTTYRRLLDDVRLTLVQDGLRHERLSAAELAHRLGYSEPSSFMRAFRRWTAADSPRSEGS</sequence>
<evidence type="ECO:0000259" key="4">
    <source>
        <dbReference type="PROSITE" id="PS01124"/>
    </source>
</evidence>
<evidence type="ECO:0000256" key="1">
    <source>
        <dbReference type="ARBA" id="ARBA00023015"/>
    </source>
</evidence>
<dbReference type="InterPro" id="IPR009057">
    <property type="entry name" value="Homeodomain-like_sf"/>
</dbReference>
<dbReference type="Gene3D" id="1.10.10.60">
    <property type="entry name" value="Homeodomain-like"/>
    <property type="match status" value="1"/>
</dbReference>
<dbReference type="Pfam" id="PF12833">
    <property type="entry name" value="HTH_18"/>
    <property type="match status" value="1"/>
</dbReference>
<organism evidence="5 6">
    <name type="scientific">Streptomyces endophyticus</name>
    <dbReference type="NCBI Taxonomy" id="714166"/>
    <lineage>
        <taxon>Bacteria</taxon>
        <taxon>Bacillati</taxon>
        <taxon>Actinomycetota</taxon>
        <taxon>Actinomycetes</taxon>
        <taxon>Kitasatosporales</taxon>
        <taxon>Streptomycetaceae</taxon>
        <taxon>Streptomyces</taxon>
    </lineage>
</organism>
<name>A0ABU6F3W4_9ACTN</name>
<keyword evidence="1" id="KW-0805">Transcription regulation</keyword>
<evidence type="ECO:0000256" key="2">
    <source>
        <dbReference type="ARBA" id="ARBA00023125"/>
    </source>
</evidence>
<accession>A0ABU6F3W4</accession>
<keyword evidence="6" id="KW-1185">Reference proteome</keyword>
<reference evidence="5 6" key="1">
    <citation type="submission" date="2022-10" db="EMBL/GenBank/DDBJ databases">
        <authorList>
            <person name="Xie J."/>
            <person name="Shen N."/>
        </authorList>
    </citation>
    <scope>NUCLEOTIDE SEQUENCE [LARGE SCALE GENOMIC DNA]</scope>
    <source>
        <strain evidence="5 6">YIM65594</strain>
    </source>
</reference>
<dbReference type="SUPFAM" id="SSF46689">
    <property type="entry name" value="Homeodomain-like"/>
    <property type="match status" value="1"/>
</dbReference>
<evidence type="ECO:0000313" key="5">
    <source>
        <dbReference type="EMBL" id="MEB8338342.1"/>
    </source>
</evidence>
<dbReference type="InterPro" id="IPR032687">
    <property type="entry name" value="AraC-type_N"/>
</dbReference>
<dbReference type="PANTHER" id="PTHR47894:SF1">
    <property type="entry name" value="HTH-TYPE TRANSCRIPTIONAL REGULATOR VQSM"/>
    <property type="match status" value="1"/>
</dbReference>